<evidence type="ECO:0000256" key="2">
    <source>
        <dbReference type="PIRSR" id="PIRSR005962-1"/>
    </source>
</evidence>
<protein>
    <submittedName>
        <fullName evidence="4">Hippurate hydrolase</fullName>
        <ecNumber evidence="4">3.5.1.32</ecNumber>
    </submittedName>
</protein>
<evidence type="ECO:0000313" key="4">
    <source>
        <dbReference type="EMBL" id="MBB6480721.1"/>
    </source>
</evidence>
<gene>
    <name evidence="4" type="ORF">HNR50_002394</name>
</gene>
<dbReference type="GO" id="GO:0047980">
    <property type="term" value="F:hippurate hydrolase activity"/>
    <property type="evidence" value="ECO:0007669"/>
    <property type="project" value="UniProtKB-EC"/>
</dbReference>
<feature type="binding site" evidence="2">
    <location>
        <position position="169"/>
    </location>
    <ligand>
        <name>Mn(2+)</name>
        <dbReference type="ChEBI" id="CHEBI:29035"/>
        <label>2</label>
    </ligand>
</feature>
<dbReference type="InterPro" id="IPR036264">
    <property type="entry name" value="Bact_exopeptidase_dim_dom"/>
</dbReference>
<dbReference type="CDD" id="cd03886">
    <property type="entry name" value="M20_Acy1"/>
    <property type="match status" value="1"/>
</dbReference>
<dbReference type="Gene3D" id="3.40.630.10">
    <property type="entry name" value="Zn peptidases"/>
    <property type="match status" value="1"/>
</dbReference>
<dbReference type="PIRSF" id="PIRSF005962">
    <property type="entry name" value="Pept_M20D_amidohydro"/>
    <property type="match status" value="1"/>
</dbReference>
<dbReference type="PANTHER" id="PTHR11014">
    <property type="entry name" value="PEPTIDASE M20 FAMILY MEMBER"/>
    <property type="match status" value="1"/>
</dbReference>
<dbReference type="RefSeq" id="WP_184746985.1">
    <property type="nucleotide sequence ID" value="NZ_JACHGJ010000004.1"/>
</dbReference>
<sequence>MNDFYSIMDDELNNLIPGIKELRKELHRYPEIAWSEKETRRRLVEFLSECGMTPFESFLGTDLVYQINGEKDGKALLLRSDMDALKQKEKGNIPWKSLNEGAAHNCGHDGHMSMLCGAALLINRMVKRGYKLPRPVRFVFQPAEEIECGGSDLVDAGVLDDVGEVLAIHGWPALPKGEIFSKSGPFFAAAATFVTKIKGIATHGALPMNGLSPFPSAARMIDEIELIAERYSGRAVVSSCMINGGSSENIIPGEIEIRGTIRYYHRDHFSEIQALFERAGHTVADQTACGISTEYISKYKIPLYNSEAFLDKLSSTLKDANSQYSDIPGGISSTEAKTVSEDFSFYTDKRPGALVLLGLGDDVPPLHAQNFDFPDDVLSKGVLLFTEAAFHLRS</sequence>
<dbReference type="Pfam" id="PF07687">
    <property type="entry name" value="M20_dimer"/>
    <property type="match status" value="1"/>
</dbReference>
<reference evidence="4 5" key="1">
    <citation type="submission" date="2020-08" db="EMBL/GenBank/DDBJ databases">
        <title>Genomic Encyclopedia of Type Strains, Phase IV (KMG-IV): sequencing the most valuable type-strain genomes for metagenomic binning, comparative biology and taxonomic classification.</title>
        <authorList>
            <person name="Goeker M."/>
        </authorList>
    </citation>
    <scope>NUCLEOTIDE SEQUENCE [LARGE SCALE GENOMIC DNA]</scope>
    <source>
        <strain evidence="4 5">DSM 2461</strain>
    </source>
</reference>
<dbReference type="EC" id="3.5.1.32" evidence="4"/>
<evidence type="ECO:0000259" key="3">
    <source>
        <dbReference type="Pfam" id="PF07687"/>
    </source>
</evidence>
<dbReference type="NCBIfam" id="TIGR01891">
    <property type="entry name" value="amidohydrolases"/>
    <property type="match status" value="1"/>
</dbReference>
<dbReference type="SUPFAM" id="SSF55031">
    <property type="entry name" value="Bacterial exopeptidase dimerisation domain"/>
    <property type="match status" value="1"/>
</dbReference>
<dbReference type="Proteomes" id="UP000587760">
    <property type="component" value="Unassembled WGS sequence"/>
</dbReference>
<feature type="binding site" evidence="2">
    <location>
        <position position="145"/>
    </location>
    <ligand>
        <name>Mn(2+)</name>
        <dbReference type="ChEBI" id="CHEBI:29035"/>
        <label>2</label>
    </ligand>
</feature>
<feature type="binding site" evidence="2">
    <location>
        <position position="367"/>
    </location>
    <ligand>
        <name>Mn(2+)</name>
        <dbReference type="ChEBI" id="CHEBI:29035"/>
        <label>2</label>
    </ligand>
</feature>
<keyword evidence="2" id="KW-0464">Manganese</keyword>
<keyword evidence="2" id="KW-0479">Metal-binding</keyword>
<dbReference type="InterPro" id="IPR002933">
    <property type="entry name" value="Peptidase_M20"/>
</dbReference>
<feature type="domain" description="Peptidase M20 dimerisation" evidence="3">
    <location>
        <begin position="191"/>
        <end position="278"/>
    </location>
</feature>
<evidence type="ECO:0000256" key="1">
    <source>
        <dbReference type="ARBA" id="ARBA00022801"/>
    </source>
</evidence>
<dbReference type="Gene3D" id="3.30.70.360">
    <property type="match status" value="1"/>
</dbReference>
<evidence type="ECO:0000313" key="5">
    <source>
        <dbReference type="Proteomes" id="UP000587760"/>
    </source>
</evidence>
<feature type="binding site" evidence="2">
    <location>
        <position position="106"/>
    </location>
    <ligand>
        <name>Mn(2+)</name>
        <dbReference type="ChEBI" id="CHEBI:29035"/>
        <label>2</label>
    </ligand>
</feature>
<comment type="caution">
    <text evidence="4">The sequence shown here is derived from an EMBL/GenBank/DDBJ whole genome shotgun (WGS) entry which is preliminary data.</text>
</comment>
<accession>A0A841RBJ1</accession>
<keyword evidence="5" id="KW-1185">Reference proteome</keyword>
<organism evidence="4 5">
    <name type="scientific">Spirochaeta isovalerica</name>
    <dbReference type="NCBI Taxonomy" id="150"/>
    <lineage>
        <taxon>Bacteria</taxon>
        <taxon>Pseudomonadati</taxon>
        <taxon>Spirochaetota</taxon>
        <taxon>Spirochaetia</taxon>
        <taxon>Spirochaetales</taxon>
        <taxon>Spirochaetaceae</taxon>
        <taxon>Spirochaeta</taxon>
    </lineage>
</organism>
<dbReference type="AlphaFoldDB" id="A0A841RBJ1"/>
<dbReference type="SUPFAM" id="SSF53187">
    <property type="entry name" value="Zn-dependent exopeptidases"/>
    <property type="match status" value="1"/>
</dbReference>
<proteinExistence type="predicted"/>
<dbReference type="InterPro" id="IPR011650">
    <property type="entry name" value="Peptidase_M20_dimer"/>
</dbReference>
<dbReference type="PANTHER" id="PTHR11014:SF169">
    <property type="entry name" value="CLAN MH, FAMILY M20, PEPTIDASE T-LIKE METALLOPEPTIDASE"/>
    <property type="match status" value="1"/>
</dbReference>
<comment type="cofactor">
    <cofactor evidence="2">
        <name>Mn(2+)</name>
        <dbReference type="ChEBI" id="CHEBI:29035"/>
    </cofactor>
    <text evidence="2">The Mn(2+) ion enhances activity.</text>
</comment>
<dbReference type="Pfam" id="PF01546">
    <property type="entry name" value="Peptidase_M20"/>
    <property type="match status" value="1"/>
</dbReference>
<dbReference type="InterPro" id="IPR017439">
    <property type="entry name" value="Amidohydrolase"/>
</dbReference>
<name>A0A841RBJ1_9SPIO</name>
<dbReference type="EMBL" id="JACHGJ010000004">
    <property type="protein sequence ID" value="MBB6480721.1"/>
    <property type="molecule type" value="Genomic_DNA"/>
</dbReference>
<keyword evidence="1 4" id="KW-0378">Hydrolase</keyword>
<dbReference type="GO" id="GO:0046872">
    <property type="term" value="F:metal ion binding"/>
    <property type="evidence" value="ECO:0007669"/>
    <property type="project" value="UniProtKB-KW"/>
</dbReference>
<feature type="binding site" evidence="2">
    <location>
        <position position="108"/>
    </location>
    <ligand>
        <name>Mn(2+)</name>
        <dbReference type="ChEBI" id="CHEBI:29035"/>
        <label>2</label>
    </ligand>
</feature>